<feature type="transmembrane region" description="Helical" evidence="10">
    <location>
        <begin position="216"/>
        <end position="236"/>
    </location>
</feature>
<sequence length="454" mass="49753">MADNDHEEDLEAKTPSRSKLSFAEVYPFAASLALAYQSLGVVYGDLGTSPLYVFSSVTLSDPKEDDILGMLSLIFWTLTTIGLIKYVTIVLRADDHGEGGTFALYSLLCRHINFGRKIGIQNTRLESDVNLTYYSTRMALQSKTKEFFEKSPKIQSFFISIVLVGTSMVIGDGALTPAISVVSAVQGIQSRSDKITQSAEAMFADLGHFNKTSIQMAFSFLVYPALILTYGGQGAFLIKNPDKLSITFYSSVPTPVFWPMFIIATLAAIVASQALISASFSIIKQSMALGCFPRVNMIHTSNKHEGQIYSPEVNYILMILYVLIVVGFKGGAEIGNAYGVVAAVIWVMLITPDGCCNACHMANKCCTHIAILLEKLTEAIESPIEIQQLESAANNGVVYVMGRTVLKSSEKNGCLAHIVIDYFYRFLQKNFRSAVSTLNIPPSKMLQVGMLYEI</sequence>
<dbReference type="InterPro" id="IPR003855">
    <property type="entry name" value="K+_transporter"/>
</dbReference>
<keyword evidence="9 10" id="KW-0472">Membrane</keyword>
<evidence type="ECO:0000259" key="12">
    <source>
        <dbReference type="Pfam" id="PF22776"/>
    </source>
</evidence>
<evidence type="ECO:0000313" key="14">
    <source>
        <dbReference type="Proteomes" id="UP000631114"/>
    </source>
</evidence>
<dbReference type="PANTHER" id="PTHR30540:SF106">
    <property type="entry name" value="POTASSIUM TRANSPORTER 26"/>
    <property type="match status" value="1"/>
</dbReference>
<dbReference type="InterPro" id="IPR053951">
    <property type="entry name" value="K_trans_N"/>
</dbReference>
<dbReference type="EMBL" id="JADFTS010000006">
    <property type="protein sequence ID" value="KAF9602268.1"/>
    <property type="molecule type" value="Genomic_DNA"/>
</dbReference>
<dbReference type="Proteomes" id="UP000631114">
    <property type="component" value="Unassembled WGS sequence"/>
</dbReference>
<proteinExistence type="inferred from homology"/>
<evidence type="ECO:0000256" key="5">
    <source>
        <dbReference type="ARBA" id="ARBA00022692"/>
    </source>
</evidence>
<evidence type="ECO:0000256" key="8">
    <source>
        <dbReference type="ARBA" id="ARBA00023065"/>
    </source>
</evidence>
<keyword evidence="8" id="KW-0406">Ion transport</keyword>
<feature type="transmembrane region" description="Helical" evidence="10">
    <location>
        <begin position="337"/>
        <end position="355"/>
    </location>
</feature>
<feature type="transmembrane region" description="Helical" evidence="10">
    <location>
        <begin position="256"/>
        <end position="276"/>
    </location>
</feature>
<comment type="subcellular location">
    <subcellularLocation>
        <location evidence="1">Membrane</location>
        <topology evidence="1">Multi-pass membrane protein</topology>
    </subcellularLocation>
</comment>
<organism evidence="13 14">
    <name type="scientific">Coptis chinensis</name>
    <dbReference type="NCBI Taxonomy" id="261450"/>
    <lineage>
        <taxon>Eukaryota</taxon>
        <taxon>Viridiplantae</taxon>
        <taxon>Streptophyta</taxon>
        <taxon>Embryophyta</taxon>
        <taxon>Tracheophyta</taxon>
        <taxon>Spermatophyta</taxon>
        <taxon>Magnoliopsida</taxon>
        <taxon>Ranunculales</taxon>
        <taxon>Ranunculaceae</taxon>
        <taxon>Coptidoideae</taxon>
        <taxon>Coptis</taxon>
    </lineage>
</organism>
<reference evidence="13 14" key="1">
    <citation type="submission" date="2020-10" db="EMBL/GenBank/DDBJ databases">
        <title>The Coptis chinensis genome and diversification of protoberbering-type alkaloids.</title>
        <authorList>
            <person name="Wang B."/>
            <person name="Shu S."/>
            <person name="Song C."/>
            <person name="Liu Y."/>
        </authorList>
    </citation>
    <scope>NUCLEOTIDE SEQUENCE [LARGE SCALE GENOMIC DNA]</scope>
    <source>
        <strain evidence="13">HL-2020</strain>
        <tissue evidence="13">Leaf</tissue>
    </source>
</reference>
<evidence type="ECO:0000256" key="7">
    <source>
        <dbReference type="ARBA" id="ARBA00022989"/>
    </source>
</evidence>
<dbReference type="OrthoDB" id="504708at2759"/>
<dbReference type="GO" id="GO:0015079">
    <property type="term" value="F:potassium ion transmembrane transporter activity"/>
    <property type="evidence" value="ECO:0007669"/>
    <property type="project" value="InterPro"/>
</dbReference>
<keyword evidence="6" id="KW-0630">Potassium</keyword>
<keyword evidence="4" id="KW-0633">Potassium transport</keyword>
<evidence type="ECO:0000256" key="9">
    <source>
        <dbReference type="ARBA" id="ARBA00023136"/>
    </source>
</evidence>
<evidence type="ECO:0000256" key="1">
    <source>
        <dbReference type="ARBA" id="ARBA00004141"/>
    </source>
</evidence>
<comment type="caution">
    <text evidence="13">The sequence shown here is derived from an EMBL/GenBank/DDBJ whole genome shotgun (WGS) entry which is preliminary data.</text>
</comment>
<evidence type="ECO:0000256" key="4">
    <source>
        <dbReference type="ARBA" id="ARBA00022538"/>
    </source>
</evidence>
<name>A0A835HQC7_9MAGN</name>
<dbReference type="InterPro" id="IPR053952">
    <property type="entry name" value="K_trans_C"/>
</dbReference>
<evidence type="ECO:0000256" key="3">
    <source>
        <dbReference type="ARBA" id="ARBA00022448"/>
    </source>
</evidence>
<accession>A0A835HQC7</accession>
<evidence type="ECO:0000256" key="2">
    <source>
        <dbReference type="ARBA" id="ARBA00008440"/>
    </source>
</evidence>
<feature type="transmembrane region" description="Helical" evidence="10">
    <location>
        <begin position="313"/>
        <end position="331"/>
    </location>
</feature>
<evidence type="ECO:0000256" key="10">
    <source>
        <dbReference type="SAM" id="Phobius"/>
    </source>
</evidence>
<feature type="transmembrane region" description="Helical" evidence="10">
    <location>
        <begin position="25"/>
        <end position="46"/>
    </location>
</feature>
<comment type="similarity">
    <text evidence="2">Belongs to the HAK/KUP transporter (TC 2.A.72.3) family.</text>
</comment>
<feature type="domain" description="K+ potassium transporter integral membrane" evidence="11">
    <location>
        <begin position="198"/>
        <end position="358"/>
    </location>
</feature>
<keyword evidence="5 10" id="KW-0812">Transmembrane</keyword>
<feature type="domain" description="K+ potassium transporter C-terminal" evidence="12">
    <location>
        <begin position="388"/>
        <end position="454"/>
    </location>
</feature>
<evidence type="ECO:0000256" key="6">
    <source>
        <dbReference type="ARBA" id="ARBA00022958"/>
    </source>
</evidence>
<feature type="domain" description="K+ potassium transporter integral membrane" evidence="11">
    <location>
        <begin position="34"/>
        <end position="197"/>
    </location>
</feature>
<keyword evidence="3" id="KW-0813">Transport</keyword>
<keyword evidence="7 10" id="KW-1133">Transmembrane helix</keyword>
<evidence type="ECO:0008006" key="15">
    <source>
        <dbReference type="Google" id="ProtNLM"/>
    </source>
</evidence>
<dbReference type="AlphaFoldDB" id="A0A835HQC7"/>
<gene>
    <name evidence="13" type="ORF">IFM89_026356</name>
</gene>
<keyword evidence="14" id="KW-1185">Reference proteome</keyword>
<feature type="transmembrane region" description="Helical" evidence="10">
    <location>
        <begin position="67"/>
        <end position="87"/>
    </location>
</feature>
<dbReference type="Pfam" id="PF22776">
    <property type="entry name" value="K_trans_C"/>
    <property type="match status" value="1"/>
</dbReference>
<evidence type="ECO:0000313" key="13">
    <source>
        <dbReference type="EMBL" id="KAF9602268.1"/>
    </source>
</evidence>
<evidence type="ECO:0000259" key="11">
    <source>
        <dbReference type="Pfam" id="PF02705"/>
    </source>
</evidence>
<dbReference type="GO" id="GO:0016020">
    <property type="term" value="C:membrane"/>
    <property type="evidence" value="ECO:0007669"/>
    <property type="project" value="UniProtKB-SubCell"/>
</dbReference>
<protein>
    <recommendedName>
        <fullName evidence="15">Potassium transporter</fullName>
    </recommendedName>
</protein>
<dbReference type="PANTHER" id="PTHR30540">
    <property type="entry name" value="OSMOTIC STRESS POTASSIUM TRANSPORTER"/>
    <property type="match status" value="1"/>
</dbReference>
<dbReference type="Pfam" id="PF02705">
    <property type="entry name" value="K_trans"/>
    <property type="match status" value="2"/>
</dbReference>